<evidence type="ECO:0000313" key="1">
    <source>
        <dbReference type="EMBL" id="KAI4351344.1"/>
    </source>
</evidence>
<evidence type="ECO:0000313" key="2">
    <source>
        <dbReference type="Proteomes" id="UP000828941"/>
    </source>
</evidence>
<dbReference type="EMBL" id="CM039428">
    <property type="protein sequence ID" value="KAI4351344.1"/>
    <property type="molecule type" value="Genomic_DNA"/>
</dbReference>
<sequence length="100" mass="11086">MVSLFQPSRSPAASEIFVASIHTPGLCADHNVKLITVAKAKTLGEWAGLCKIDSEGKARKVIGCYCAFVKNYKLITQHWFLQDFGEESPALDVRQYIKAQ</sequence>
<name>A0ACB9PR84_BAUVA</name>
<reference evidence="1 2" key="1">
    <citation type="journal article" date="2022" name="DNA Res.">
        <title>Chromosomal-level genome assembly of the orchid tree Bauhinia variegata (Leguminosae; Cercidoideae) supports the allotetraploid origin hypothesis of Bauhinia.</title>
        <authorList>
            <person name="Zhong Y."/>
            <person name="Chen Y."/>
            <person name="Zheng D."/>
            <person name="Pang J."/>
            <person name="Liu Y."/>
            <person name="Luo S."/>
            <person name="Meng S."/>
            <person name="Qian L."/>
            <person name="Wei D."/>
            <person name="Dai S."/>
            <person name="Zhou R."/>
        </authorList>
    </citation>
    <scope>NUCLEOTIDE SEQUENCE [LARGE SCALE GENOMIC DNA]</scope>
    <source>
        <strain evidence="1">BV-YZ2020</strain>
    </source>
</reference>
<proteinExistence type="predicted"/>
<dbReference type="Proteomes" id="UP000828941">
    <property type="component" value="Chromosome 3"/>
</dbReference>
<protein>
    <submittedName>
        <fullName evidence="1">Uncharacterized protein</fullName>
    </submittedName>
</protein>
<gene>
    <name evidence="1" type="ORF">L6164_005718</name>
</gene>
<comment type="caution">
    <text evidence="1">The sequence shown here is derived from an EMBL/GenBank/DDBJ whole genome shotgun (WGS) entry which is preliminary data.</text>
</comment>
<keyword evidence="2" id="KW-1185">Reference proteome</keyword>
<accession>A0ACB9PR84</accession>
<organism evidence="1 2">
    <name type="scientific">Bauhinia variegata</name>
    <name type="common">Purple orchid tree</name>
    <name type="synonym">Phanera variegata</name>
    <dbReference type="NCBI Taxonomy" id="167791"/>
    <lineage>
        <taxon>Eukaryota</taxon>
        <taxon>Viridiplantae</taxon>
        <taxon>Streptophyta</taxon>
        <taxon>Embryophyta</taxon>
        <taxon>Tracheophyta</taxon>
        <taxon>Spermatophyta</taxon>
        <taxon>Magnoliopsida</taxon>
        <taxon>eudicotyledons</taxon>
        <taxon>Gunneridae</taxon>
        <taxon>Pentapetalae</taxon>
        <taxon>rosids</taxon>
        <taxon>fabids</taxon>
        <taxon>Fabales</taxon>
        <taxon>Fabaceae</taxon>
        <taxon>Cercidoideae</taxon>
        <taxon>Cercideae</taxon>
        <taxon>Bauhiniinae</taxon>
        <taxon>Bauhinia</taxon>
    </lineage>
</organism>